<dbReference type="GO" id="GO:0008270">
    <property type="term" value="F:zinc ion binding"/>
    <property type="evidence" value="ECO:0007669"/>
    <property type="project" value="UniProtKB-UniRule"/>
</dbReference>
<dbReference type="InterPro" id="IPR006026">
    <property type="entry name" value="Peptidase_Metallo"/>
</dbReference>
<comment type="caution">
    <text evidence="8">Lacks conserved residue(s) required for the propagation of feature annotation.</text>
</comment>
<dbReference type="AlphaFoldDB" id="A0A922L7J2"/>
<keyword evidence="9" id="KW-0732">Signal</keyword>
<evidence type="ECO:0000256" key="9">
    <source>
        <dbReference type="RuleBase" id="RU361183"/>
    </source>
</evidence>
<comment type="cofactor">
    <cofactor evidence="8 9">
        <name>Zn(2+)</name>
        <dbReference type="ChEBI" id="CHEBI:29105"/>
    </cofactor>
    <text evidence="8 9">Binds 1 zinc ion per subunit.</text>
</comment>
<keyword evidence="2 8" id="KW-0645">Protease</keyword>
<dbReference type="InterPro" id="IPR024079">
    <property type="entry name" value="MetalloPept_cat_dom_sf"/>
</dbReference>
<dbReference type="SUPFAM" id="SSF55486">
    <property type="entry name" value="Metalloproteases ('zincins'), catalytic domain"/>
    <property type="match status" value="1"/>
</dbReference>
<keyword evidence="6 8" id="KW-0482">Metalloprotease</keyword>
<keyword evidence="12" id="KW-1185">Reference proteome</keyword>
<evidence type="ECO:0000256" key="6">
    <source>
        <dbReference type="ARBA" id="ARBA00023049"/>
    </source>
</evidence>
<dbReference type="EC" id="3.4.24.-" evidence="9"/>
<dbReference type="InterPro" id="IPR001506">
    <property type="entry name" value="Peptidase_M12A"/>
</dbReference>
<proteinExistence type="predicted"/>
<evidence type="ECO:0000259" key="10">
    <source>
        <dbReference type="PROSITE" id="PS51864"/>
    </source>
</evidence>
<dbReference type="PRINTS" id="PR00480">
    <property type="entry name" value="ASTACIN"/>
</dbReference>
<comment type="function">
    <text evidence="7">Zinc metalloprotease. Provoques deadhesion of endothelial cells from cell cultures, and also degradation of fibronectin, fibrinogen and gelatin in vitro. Its role in the venom is not fully understood but it might act as a spreading factor that facilitates diffusion of other venom toxins. Alternatively, it might be involved in the proteolytic processing of other venom toxins or it might play a role in extra-oral digestion of prey.</text>
</comment>
<evidence type="ECO:0000256" key="4">
    <source>
        <dbReference type="ARBA" id="ARBA00022801"/>
    </source>
</evidence>
<feature type="chain" id="PRO_5038173070" description="Metalloendopeptidase" evidence="9">
    <location>
        <begin position="24"/>
        <end position="276"/>
    </location>
</feature>
<dbReference type="PROSITE" id="PS51864">
    <property type="entry name" value="ASTACIN"/>
    <property type="match status" value="1"/>
</dbReference>
<dbReference type="Gene3D" id="3.40.390.10">
    <property type="entry name" value="Collagenase (Catalytic Domain)"/>
    <property type="match status" value="1"/>
</dbReference>
<feature type="domain" description="Peptidase M12A" evidence="10">
    <location>
        <begin position="27"/>
        <end position="250"/>
    </location>
</feature>
<evidence type="ECO:0000313" key="11">
    <source>
        <dbReference type="EMBL" id="KAH9526181.1"/>
    </source>
</evidence>
<evidence type="ECO:0000256" key="8">
    <source>
        <dbReference type="PROSITE-ProRule" id="PRU01211"/>
    </source>
</evidence>
<dbReference type="PANTHER" id="PTHR10127:SF780">
    <property type="entry name" value="METALLOENDOPEPTIDASE"/>
    <property type="match status" value="1"/>
</dbReference>
<evidence type="ECO:0000256" key="2">
    <source>
        <dbReference type="ARBA" id="ARBA00022670"/>
    </source>
</evidence>
<evidence type="ECO:0000256" key="5">
    <source>
        <dbReference type="ARBA" id="ARBA00022833"/>
    </source>
</evidence>
<evidence type="ECO:0000313" key="12">
    <source>
        <dbReference type="Proteomes" id="UP000790347"/>
    </source>
</evidence>
<reference evidence="11" key="2">
    <citation type="journal article" date="2022" name="Res Sq">
        <title>Comparative Genomics Reveals Insights into the Divergent Evolution of Astigmatic Mites and Household Pest Adaptations.</title>
        <authorList>
            <person name="Xiong Q."/>
            <person name="Wan A.T.-Y."/>
            <person name="Liu X.-Y."/>
            <person name="Fung C.S.-H."/>
            <person name="Xiao X."/>
            <person name="Malainual N."/>
            <person name="Hou J."/>
            <person name="Wang L."/>
            <person name="Wang M."/>
            <person name="Yang K."/>
            <person name="Cui Y."/>
            <person name="Leung E."/>
            <person name="Nong W."/>
            <person name="Shin S.-K."/>
            <person name="Au S."/>
            <person name="Jeong K.Y."/>
            <person name="Chew F.T."/>
            <person name="Hui J."/>
            <person name="Leung T.F."/>
            <person name="Tungtrongchitr A."/>
            <person name="Zhong N."/>
            <person name="Liu Z."/>
            <person name="Tsui S."/>
        </authorList>
    </citation>
    <scope>NUCLEOTIDE SEQUENCE</scope>
    <source>
        <strain evidence="11">Derf</strain>
        <tissue evidence="11">Whole organism</tissue>
    </source>
</reference>
<evidence type="ECO:0000256" key="1">
    <source>
        <dbReference type="ARBA" id="ARBA00011245"/>
    </source>
</evidence>
<gene>
    <name evidence="11" type="ORF">DERF_000283</name>
</gene>
<dbReference type="Pfam" id="PF01400">
    <property type="entry name" value="Astacin"/>
    <property type="match status" value="1"/>
</dbReference>
<comment type="caution">
    <text evidence="11">The sequence shown here is derived from an EMBL/GenBank/DDBJ whole genome shotgun (WGS) entry which is preliminary data.</text>
</comment>
<dbReference type="GO" id="GO:0004222">
    <property type="term" value="F:metalloendopeptidase activity"/>
    <property type="evidence" value="ECO:0007669"/>
    <property type="project" value="UniProtKB-UniRule"/>
</dbReference>
<dbReference type="PANTHER" id="PTHR10127">
    <property type="entry name" value="DISCOIDIN, CUB, EGF, LAMININ , AND ZINC METALLOPROTEASE DOMAIN CONTAINING"/>
    <property type="match status" value="1"/>
</dbReference>
<reference evidence="11" key="1">
    <citation type="submission" date="2013-05" db="EMBL/GenBank/DDBJ databases">
        <authorList>
            <person name="Yim A.K.Y."/>
            <person name="Chan T.F."/>
            <person name="Ji K.M."/>
            <person name="Liu X.Y."/>
            <person name="Zhou J.W."/>
            <person name="Li R.Q."/>
            <person name="Yang K.Y."/>
            <person name="Li J."/>
            <person name="Li M."/>
            <person name="Law P.T.W."/>
            <person name="Wu Y.L."/>
            <person name="Cai Z.L."/>
            <person name="Qin H."/>
            <person name="Bao Y."/>
            <person name="Leung R.K.K."/>
            <person name="Ng P.K.S."/>
            <person name="Zou J."/>
            <person name="Zhong X.J."/>
            <person name="Ran P.X."/>
            <person name="Zhong N.S."/>
            <person name="Liu Z.G."/>
            <person name="Tsui S.K.W."/>
        </authorList>
    </citation>
    <scope>NUCLEOTIDE SEQUENCE</scope>
    <source>
        <strain evidence="11">Derf</strain>
        <tissue evidence="11">Whole organism</tissue>
    </source>
</reference>
<feature type="binding site" evidence="8">
    <location>
        <position position="133"/>
    </location>
    <ligand>
        <name>Zn(2+)</name>
        <dbReference type="ChEBI" id="CHEBI:29105"/>
        <note>catalytic</note>
    </ligand>
</feature>
<feature type="signal peptide" evidence="9">
    <location>
        <begin position="1"/>
        <end position="23"/>
    </location>
</feature>
<comment type="subunit">
    <text evidence="1">Monomer.</text>
</comment>
<keyword evidence="3 8" id="KW-0479">Metal-binding</keyword>
<evidence type="ECO:0000256" key="7">
    <source>
        <dbReference type="ARBA" id="ARBA00025529"/>
    </source>
</evidence>
<feature type="binding site" evidence="8">
    <location>
        <position position="143"/>
    </location>
    <ligand>
        <name>Zn(2+)</name>
        <dbReference type="ChEBI" id="CHEBI:29105"/>
        <note>catalytic</note>
    </ligand>
</feature>
<organism evidence="11 12">
    <name type="scientific">Dermatophagoides farinae</name>
    <name type="common">American house dust mite</name>
    <dbReference type="NCBI Taxonomy" id="6954"/>
    <lineage>
        <taxon>Eukaryota</taxon>
        <taxon>Metazoa</taxon>
        <taxon>Ecdysozoa</taxon>
        <taxon>Arthropoda</taxon>
        <taxon>Chelicerata</taxon>
        <taxon>Arachnida</taxon>
        <taxon>Acari</taxon>
        <taxon>Acariformes</taxon>
        <taxon>Sarcoptiformes</taxon>
        <taxon>Astigmata</taxon>
        <taxon>Psoroptidia</taxon>
        <taxon>Analgoidea</taxon>
        <taxon>Pyroglyphidae</taxon>
        <taxon>Dermatophagoidinae</taxon>
        <taxon>Dermatophagoides</taxon>
    </lineage>
</organism>
<dbReference type="SMART" id="SM00235">
    <property type="entry name" value="ZnMc"/>
    <property type="match status" value="1"/>
</dbReference>
<dbReference type="EMBL" id="ASGP02000001">
    <property type="protein sequence ID" value="KAH9526181.1"/>
    <property type="molecule type" value="Genomic_DNA"/>
</dbReference>
<keyword evidence="5 8" id="KW-0862">Zinc</keyword>
<feature type="active site" evidence="8">
    <location>
        <position position="134"/>
    </location>
</feature>
<dbReference type="Proteomes" id="UP000790347">
    <property type="component" value="Unassembled WGS sequence"/>
</dbReference>
<feature type="binding site" evidence="8">
    <location>
        <position position="137"/>
    </location>
    <ligand>
        <name>Zn(2+)</name>
        <dbReference type="ChEBI" id="CHEBI:29105"/>
        <note>catalytic</note>
    </ligand>
</feature>
<keyword evidence="4 8" id="KW-0378">Hydrolase</keyword>
<name>A0A922L7J2_DERFA</name>
<sequence length="276" mass="33720">MASKIFLSFFLIFNLYIITTTLADDYKRHNYTIYLWKNGRIPFKLDEYLSHKYKDIILESMNNFHQYTCIRFIPYESKYHHHHHHHIYYYTNIIKGKKFSTKPGVDKENYVTTVTLNLDEENGYRQRLRAITHELAHVVGLFHEHQRPDRDHYIKSIQETCSCTFLVNNKDWNCNPYKNVQYYNDYQQQWITTIDDKNTSKWFDDYFDMKSITYYPDCFIKIDSIRDEPIFYYELSLYDIKKIKKLYNCKRMQRSMNNNNKKKFIDFGQSVSVNFV</sequence>
<dbReference type="GO" id="GO:0006508">
    <property type="term" value="P:proteolysis"/>
    <property type="evidence" value="ECO:0007669"/>
    <property type="project" value="UniProtKB-KW"/>
</dbReference>
<accession>A0A922L7J2</accession>
<evidence type="ECO:0000256" key="3">
    <source>
        <dbReference type="ARBA" id="ARBA00022723"/>
    </source>
</evidence>
<protein>
    <recommendedName>
        <fullName evidence="9">Metalloendopeptidase</fullName>
        <ecNumber evidence="9">3.4.24.-</ecNumber>
    </recommendedName>
</protein>